<name>A0A3G8XF79_9FLAO</name>
<protein>
    <submittedName>
        <fullName evidence="4">TetR/AcrR family transcriptional regulator</fullName>
    </submittedName>
</protein>
<dbReference type="AlphaFoldDB" id="A0A3G8XF79"/>
<dbReference type="PROSITE" id="PS50977">
    <property type="entry name" value="HTH_TETR_2"/>
    <property type="match status" value="1"/>
</dbReference>
<dbReference type="SUPFAM" id="SSF46689">
    <property type="entry name" value="Homeodomain-like"/>
    <property type="match status" value="1"/>
</dbReference>
<evidence type="ECO:0000313" key="5">
    <source>
        <dbReference type="Proteomes" id="UP000270185"/>
    </source>
</evidence>
<reference evidence="5" key="1">
    <citation type="submission" date="2018-11" db="EMBL/GenBank/DDBJ databases">
        <title>Proposal to divide the Flavobacteriaceae and reorganize its genera based on Amino Acid Identity values calculated from whole genome sequences.</title>
        <authorList>
            <person name="Nicholson A.C."/>
            <person name="Gulvik C.A."/>
            <person name="Whitney A.M."/>
            <person name="Humrighouse B.W."/>
            <person name="Bell M."/>
            <person name="Holmes B."/>
            <person name="Steigerwalt A.G."/>
            <person name="Villarma A."/>
            <person name="Sheth M."/>
            <person name="Batra D."/>
            <person name="Pryor J."/>
            <person name="Bernardet J.-F."/>
            <person name="Hugo C."/>
            <person name="Kampfer P."/>
            <person name="Newman J.D."/>
            <person name="McQuiston J.R."/>
        </authorList>
    </citation>
    <scope>NUCLEOTIDE SEQUENCE [LARGE SCALE GENOMIC DNA]</scope>
    <source>
        <strain evidence="5">G0081</strain>
    </source>
</reference>
<evidence type="ECO:0000256" key="1">
    <source>
        <dbReference type="ARBA" id="ARBA00023125"/>
    </source>
</evidence>
<dbReference type="InterPro" id="IPR009057">
    <property type="entry name" value="Homeodomain-like_sf"/>
</dbReference>
<dbReference type="Pfam" id="PF00440">
    <property type="entry name" value="TetR_N"/>
    <property type="match status" value="1"/>
</dbReference>
<dbReference type="PANTHER" id="PTHR43479:SF11">
    <property type="entry name" value="ACREF_ENVCD OPERON REPRESSOR-RELATED"/>
    <property type="match status" value="1"/>
</dbReference>
<dbReference type="InterPro" id="IPR050624">
    <property type="entry name" value="HTH-type_Tx_Regulator"/>
</dbReference>
<accession>A0A3G8XF79</accession>
<evidence type="ECO:0000259" key="3">
    <source>
        <dbReference type="PROSITE" id="PS50977"/>
    </source>
</evidence>
<dbReference type="Proteomes" id="UP000270185">
    <property type="component" value="Chromosome"/>
</dbReference>
<keyword evidence="5" id="KW-1185">Reference proteome</keyword>
<dbReference type="EMBL" id="CP034159">
    <property type="protein sequence ID" value="AZI32175.1"/>
    <property type="molecule type" value="Genomic_DNA"/>
</dbReference>
<organism evidence="4 5">
    <name type="scientific">Kaistella carnis</name>
    <dbReference type="NCBI Taxonomy" id="1241979"/>
    <lineage>
        <taxon>Bacteria</taxon>
        <taxon>Pseudomonadati</taxon>
        <taxon>Bacteroidota</taxon>
        <taxon>Flavobacteriia</taxon>
        <taxon>Flavobacteriales</taxon>
        <taxon>Weeksellaceae</taxon>
        <taxon>Chryseobacterium group</taxon>
        <taxon>Kaistella</taxon>
    </lineage>
</organism>
<dbReference type="PANTHER" id="PTHR43479">
    <property type="entry name" value="ACREF/ENVCD OPERON REPRESSOR-RELATED"/>
    <property type="match status" value="1"/>
</dbReference>
<dbReference type="KEGG" id="ccas:EIB73_02820"/>
<proteinExistence type="predicted"/>
<gene>
    <name evidence="4" type="ORF">EIB73_02820</name>
</gene>
<keyword evidence="1 2" id="KW-0238">DNA-binding</keyword>
<dbReference type="SUPFAM" id="SSF48498">
    <property type="entry name" value="Tetracyclin repressor-like, C-terminal domain"/>
    <property type="match status" value="1"/>
</dbReference>
<sequence>MISKEENLLRSAEILFAEKGFAGTSIREIAKEANVNISMISYYFGSKEKLYEKLFEFRMNESLSFSEDVIANNTLDEWEKMVLVMNRYADRVKNLKPFYLIMQREQLVNRNPVIYEFLKQSKKKFLGIYEELIKKGIERKIFTKNPRLEFVHSTVSGTIFTALNTLPVYQEFFEGDDDYEIQYFEEIKIHIQTILKHLLGYEENK</sequence>
<evidence type="ECO:0000313" key="4">
    <source>
        <dbReference type="EMBL" id="AZI32175.1"/>
    </source>
</evidence>
<dbReference type="InterPro" id="IPR036271">
    <property type="entry name" value="Tet_transcr_reg_TetR-rel_C_sf"/>
</dbReference>
<dbReference type="InterPro" id="IPR001647">
    <property type="entry name" value="HTH_TetR"/>
</dbReference>
<feature type="DNA-binding region" description="H-T-H motif" evidence="2">
    <location>
        <begin position="25"/>
        <end position="44"/>
    </location>
</feature>
<feature type="domain" description="HTH tetR-type" evidence="3">
    <location>
        <begin position="2"/>
        <end position="62"/>
    </location>
</feature>
<dbReference type="RefSeq" id="WP_125022431.1">
    <property type="nucleotide sequence ID" value="NZ_CP034159.1"/>
</dbReference>
<dbReference type="OrthoDB" id="9789566at2"/>
<dbReference type="GO" id="GO:0003677">
    <property type="term" value="F:DNA binding"/>
    <property type="evidence" value="ECO:0007669"/>
    <property type="project" value="UniProtKB-UniRule"/>
</dbReference>
<dbReference type="PRINTS" id="PR00455">
    <property type="entry name" value="HTHTETR"/>
</dbReference>
<dbReference type="Gene3D" id="1.10.357.10">
    <property type="entry name" value="Tetracycline Repressor, domain 2"/>
    <property type="match status" value="1"/>
</dbReference>
<evidence type="ECO:0000256" key="2">
    <source>
        <dbReference type="PROSITE-ProRule" id="PRU00335"/>
    </source>
</evidence>